<evidence type="ECO:0008006" key="3">
    <source>
        <dbReference type="Google" id="ProtNLM"/>
    </source>
</evidence>
<sequence>MRPALALQPMSPINDSTDAYAQSRFPLHGQVRIHGDWPFLLNHAEGPFNKELVLALGQLLAVQIPPLQAQGPWVLLAIIGYSTLATDEALHTFAGLLQHLSASGMAPRAVAHVTAPEVEGAGLMDEAMARCFDAAGIPFASFRDEAVARAWLESQLACD</sequence>
<dbReference type="EMBL" id="JBDPZC010000006">
    <property type="protein sequence ID" value="MEO3713954.1"/>
    <property type="molecule type" value="Genomic_DNA"/>
</dbReference>
<comment type="caution">
    <text evidence="1">The sequence shown here is derived from an EMBL/GenBank/DDBJ whole genome shotgun (WGS) entry which is preliminary data.</text>
</comment>
<accession>A0ABV0GG79</accession>
<protein>
    <recommendedName>
        <fullName evidence="3">STAS/SEC14 domain-containing protein</fullName>
    </recommendedName>
</protein>
<proteinExistence type="predicted"/>
<evidence type="ECO:0000313" key="1">
    <source>
        <dbReference type="EMBL" id="MEO3713954.1"/>
    </source>
</evidence>
<dbReference type="RefSeq" id="WP_347610821.1">
    <property type="nucleotide sequence ID" value="NZ_JBDPZC010000006.1"/>
</dbReference>
<organism evidence="1 2">
    <name type="scientific">Roseateles flavus</name>
    <dbReference type="NCBI Taxonomy" id="3149041"/>
    <lineage>
        <taxon>Bacteria</taxon>
        <taxon>Pseudomonadati</taxon>
        <taxon>Pseudomonadota</taxon>
        <taxon>Betaproteobacteria</taxon>
        <taxon>Burkholderiales</taxon>
        <taxon>Sphaerotilaceae</taxon>
        <taxon>Roseateles</taxon>
    </lineage>
</organism>
<evidence type="ECO:0000313" key="2">
    <source>
        <dbReference type="Proteomes" id="UP001462640"/>
    </source>
</evidence>
<reference evidence="1 2" key="1">
    <citation type="submission" date="2024-05" db="EMBL/GenBank/DDBJ databases">
        <title>Roseateles sp. 2.12 16S ribosomal RNA gene Genome sequencing and assembly.</title>
        <authorList>
            <person name="Woo H."/>
        </authorList>
    </citation>
    <scope>NUCLEOTIDE SEQUENCE [LARGE SCALE GENOMIC DNA]</scope>
    <source>
        <strain evidence="1 2">2.12</strain>
    </source>
</reference>
<gene>
    <name evidence="1" type="ORF">ABDJ40_14410</name>
</gene>
<keyword evidence="2" id="KW-1185">Reference proteome</keyword>
<dbReference type="Proteomes" id="UP001462640">
    <property type="component" value="Unassembled WGS sequence"/>
</dbReference>
<name>A0ABV0GG79_9BURK</name>